<sequence>MCLAETKANKEKIGYLSKKLKLEGHFAVPAQGQSGGLVVLWKEGVELEILGASKNQITGKLANYFSTDDWFFSFVYGEPAAHNRNKVWNELRGLAPLIPGPWCLFGDFNAIAQLNEKIGGKSTISKSMHEFNNLINDLGLVDLGFKGPKFTWSNNRRIGDHVLERLDRAMASTEWIALFPHALVQTVANASSDHISLIINLDNQEERNPRPFKFFNMWLANDACKPVIEKAWNAITHDLPDHNLIHKLHKTRTDLSVWNKFVFGNIFTNIKAAQKDLDTVLAKPFSTKNYNKAKDIKANLLGWYEKEEDFWKQKSTFDWIKDGGKNTRFYHLSTIYRRRKNKIDKIKDDDGEWREGRTDVGTSLNQYFTDIFTTDSPVRDNQIMDLFKSIVSDRENEILISTPDQEDIWKVVKKMGSLKSPGPDGFQGVFYKKCWDIVGPAVVSFVQDFFNTGYLNPKFNETYIALIPKVVNPDHASKFRPISLCNFGYKVVSKILANRLKGLMNRIISPFQGAFIKGRSIGDNVGLACEVFHNMKNMKSKKEGWCALKMDMAKAYDRVEWAFVDNIFEKLGFSNKWRHMIHQCLSTVSFQIMLNGSPLEKINPERGLRQGDPLSPYLFILVSEALSRLIAQAEAKEELHGVKIRRNSPALTHLLYADDLILFIKANLAESGQLKHILECYCRASGQKINYEKSSVFFSRNVSYRQKIKLKRFWRMKNFQPKEKYLGVPIMLSRKKAEDFDYLVDRIHRKVKGWKAKALSQAGRTTLIQAVIQATPLYVMSTYLLPMATCNKMDKACRDFWWNGTEQSKSVHTIGWEQICKSKQEGGLGLRKTRDMNKAMLAKLPWKAATDVHSLWTQTMFSIYGKHWIGDVLKPPDQASYFWKGIHKVFNSISGG</sequence>
<accession>A0A835H393</accession>
<dbReference type="PANTHER" id="PTHR33116">
    <property type="entry name" value="REVERSE TRANSCRIPTASE ZINC-BINDING DOMAIN-CONTAINING PROTEIN-RELATED-RELATED"/>
    <property type="match status" value="1"/>
</dbReference>
<comment type="caution">
    <text evidence="2">The sequence shown here is derived from an EMBL/GenBank/DDBJ whole genome shotgun (WGS) entry which is preliminary data.</text>
</comment>
<dbReference type="GO" id="GO:0003824">
    <property type="term" value="F:catalytic activity"/>
    <property type="evidence" value="ECO:0007669"/>
    <property type="project" value="InterPro"/>
</dbReference>
<dbReference type="SUPFAM" id="SSF56219">
    <property type="entry name" value="DNase I-like"/>
    <property type="match status" value="1"/>
</dbReference>
<dbReference type="EMBL" id="JADFTS010000008">
    <property type="protein sequence ID" value="KAF9592580.1"/>
    <property type="molecule type" value="Genomic_DNA"/>
</dbReference>
<dbReference type="PROSITE" id="PS50878">
    <property type="entry name" value="RT_POL"/>
    <property type="match status" value="1"/>
</dbReference>
<dbReference type="PANTHER" id="PTHR33116:SF86">
    <property type="entry name" value="REVERSE TRANSCRIPTASE DOMAIN-CONTAINING PROTEIN"/>
    <property type="match status" value="1"/>
</dbReference>
<dbReference type="Gene3D" id="3.60.10.10">
    <property type="entry name" value="Endonuclease/exonuclease/phosphatase"/>
    <property type="match status" value="1"/>
</dbReference>
<dbReference type="InterPro" id="IPR000477">
    <property type="entry name" value="RT_dom"/>
</dbReference>
<dbReference type="AlphaFoldDB" id="A0A835H393"/>
<evidence type="ECO:0000313" key="2">
    <source>
        <dbReference type="EMBL" id="KAF9592580.1"/>
    </source>
</evidence>
<name>A0A835H393_9MAGN</name>
<dbReference type="Pfam" id="PF03372">
    <property type="entry name" value="Exo_endo_phos"/>
    <property type="match status" value="1"/>
</dbReference>
<evidence type="ECO:0000313" key="3">
    <source>
        <dbReference type="Proteomes" id="UP000631114"/>
    </source>
</evidence>
<dbReference type="InterPro" id="IPR005135">
    <property type="entry name" value="Endo/exonuclease/phosphatase"/>
</dbReference>
<dbReference type="Proteomes" id="UP000631114">
    <property type="component" value="Unassembled WGS sequence"/>
</dbReference>
<dbReference type="Pfam" id="PF00078">
    <property type="entry name" value="RVT_1"/>
    <property type="match status" value="1"/>
</dbReference>
<dbReference type="InterPro" id="IPR043502">
    <property type="entry name" value="DNA/RNA_pol_sf"/>
</dbReference>
<keyword evidence="3" id="KW-1185">Reference proteome</keyword>
<feature type="domain" description="Reverse transcriptase" evidence="1">
    <location>
        <begin position="448"/>
        <end position="730"/>
    </location>
</feature>
<dbReference type="SUPFAM" id="SSF56672">
    <property type="entry name" value="DNA/RNA polymerases"/>
    <property type="match status" value="1"/>
</dbReference>
<dbReference type="OrthoDB" id="428918at2759"/>
<gene>
    <name evidence="2" type="ORF">IFM89_016031</name>
</gene>
<organism evidence="2 3">
    <name type="scientific">Coptis chinensis</name>
    <dbReference type="NCBI Taxonomy" id="261450"/>
    <lineage>
        <taxon>Eukaryota</taxon>
        <taxon>Viridiplantae</taxon>
        <taxon>Streptophyta</taxon>
        <taxon>Embryophyta</taxon>
        <taxon>Tracheophyta</taxon>
        <taxon>Spermatophyta</taxon>
        <taxon>Magnoliopsida</taxon>
        <taxon>Ranunculales</taxon>
        <taxon>Ranunculaceae</taxon>
        <taxon>Coptidoideae</taxon>
        <taxon>Coptis</taxon>
    </lineage>
</organism>
<evidence type="ECO:0000259" key="1">
    <source>
        <dbReference type="PROSITE" id="PS50878"/>
    </source>
</evidence>
<dbReference type="InterPro" id="IPR036691">
    <property type="entry name" value="Endo/exonu/phosph_ase_sf"/>
</dbReference>
<dbReference type="CDD" id="cd01650">
    <property type="entry name" value="RT_nLTR_like"/>
    <property type="match status" value="1"/>
</dbReference>
<proteinExistence type="predicted"/>
<protein>
    <recommendedName>
        <fullName evidence="1">Reverse transcriptase domain-containing protein</fullName>
    </recommendedName>
</protein>
<reference evidence="2 3" key="1">
    <citation type="submission" date="2020-10" db="EMBL/GenBank/DDBJ databases">
        <title>The Coptis chinensis genome and diversification of protoberbering-type alkaloids.</title>
        <authorList>
            <person name="Wang B."/>
            <person name="Shu S."/>
            <person name="Song C."/>
            <person name="Liu Y."/>
        </authorList>
    </citation>
    <scope>NUCLEOTIDE SEQUENCE [LARGE SCALE GENOMIC DNA]</scope>
    <source>
        <strain evidence="2">HL-2020</strain>
        <tissue evidence="2">Leaf</tissue>
    </source>
</reference>